<evidence type="ECO:0000259" key="1">
    <source>
        <dbReference type="Pfam" id="PF00685"/>
    </source>
</evidence>
<dbReference type="EMBL" id="CAEZTL010000017">
    <property type="protein sequence ID" value="CAB4564443.1"/>
    <property type="molecule type" value="Genomic_DNA"/>
</dbReference>
<name>A0A6J6DQL6_9ZZZZ</name>
<organism evidence="2">
    <name type="scientific">freshwater metagenome</name>
    <dbReference type="NCBI Taxonomy" id="449393"/>
    <lineage>
        <taxon>unclassified sequences</taxon>
        <taxon>metagenomes</taxon>
        <taxon>ecological metagenomes</taxon>
    </lineage>
</organism>
<dbReference type="AlphaFoldDB" id="A0A6J6DQL6"/>
<gene>
    <name evidence="2" type="ORF">UFOPK1683_00319</name>
</gene>
<dbReference type="InterPro" id="IPR027417">
    <property type="entry name" value="P-loop_NTPase"/>
</dbReference>
<accession>A0A6J6DQL6</accession>
<feature type="domain" description="Sulfotransferase" evidence="1">
    <location>
        <begin position="40"/>
        <end position="204"/>
    </location>
</feature>
<proteinExistence type="predicted"/>
<protein>
    <submittedName>
        <fullName evidence="2">Unannotated protein</fullName>
    </submittedName>
</protein>
<dbReference type="SUPFAM" id="SSF52540">
    <property type="entry name" value="P-loop containing nucleoside triphosphate hydrolases"/>
    <property type="match status" value="1"/>
</dbReference>
<dbReference type="Pfam" id="PF00685">
    <property type="entry name" value="Sulfotransfer_1"/>
    <property type="match status" value="1"/>
</dbReference>
<sequence>MVAKNKLASIKKLALNIKALYPYLVAKFLRKPKPVKSKIVFVLSFPRSGTHAIGSLLSNDEVGFKYYGEFFIFNAWHKNIERINRFYPFFSFRYSLNLKAQRTSWKYDKFETTSLDARKTLSAISKIPGIHVIKIFPQHLSDPLLQSLISEFKPHIIFLRRNHLDRFVSHKKANASGKWHTAPSSDLVIHLDPIEFERFVVNFTAFYERYVKVAAKAGCKTLDIDFDDLHNPDKVREIQRFAAFDGFSDWDKLPLAPTTIKQDRSNKVQDDFLHSLGKRHSDFNFTKVAI</sequence>
<evidence type="ECO:0000313" key="2">
    <source>
        <dbReference type="EMBL" id="CAB4564443.1"/>
    </source>
</evidence>
<dbReference type="Gene3D" id="3.40.50.300">
    <property type="entry name" value="P-loop containing nucleotide triphosphate hydrolases"/>
    <property type="match status" value="1"/>
</dbReference>
<dbReference type="InterPro" id="IPR000863">
    <property type="entry name" value="Sulfotransferase_dom"/>
</dbReference>
<reference evidence="2" key="1">
    <citation type="submission" date="2020-05" db="EMBL/GenBank/DDBJ databases">
        <authorList>
            <person name="Chiriac C."/>
            <person name="Salcher M."/>
            <person name="Ghai R."/>
            <person name="Kavagutti S V."/>
        </authorList>
    </citation>
    <scope>NUCLEOTIDE SEQUENCE</scope>
</reference>
<dbReference type="GO" id="GO:0008146">
    <property type="term" value="F:sulfotransferase activity"/>
    <property type="evidence" value="ECO:0007669"/>
    <property type="project" value="InterPro"/>
</dbReference>